<dbReference type="SUPFAM" id="SSF48403">
    <property type="entry name" value="Ankyrin repeat"/>
    <property type="match status" value="1"/>
</dbReference>
<dbReference type="AlphaFoldDB" id="A0A6H5HY28"/>
<dbReference type="PANTHER" id="PTHR24198">
    <property type="entry name" value="ANKYRIN REPEAT AND PROTEIN KINASE DOMAIN-CONTAINING PROTEIN"/>
    <property type="match status" value="1"/>
</dbReference>
<dbReference type="InterPro" id="IPR002110">
    <property type="entry name" value="Ankyrin_rpt"/>
</dbReference>
<name>A0A6H5HY28_9HYME</name>
<reference evidence="4 5" key="1">
    <citation type="submission" date="2020-02" db="EMBL/GenBank/DDBJ databases">
        <authorList>
            <person name="Ferguson B K."/>
        </authorList>
    </citation>
    <scope>NUCLEOTIDE SEQUENCE [LARGE SCALE GENOMIC DNA]</scope>
</reference>
<accession>A0A6H5HY28</accession>
<dbReference type="OrthoDB" id="496981at2759"/>
<dbReference type="Proteomes" id="UP000479190">
    <property type="component" value="Unassembled WGS sequence"/>
</dbReference>
<gene>
    <name evidence="4" type="ORF">TBRA_LOCUS149</name>
</gene>
<sequence>MSTLQLENIGYWPIYGRGSRSAAHRPYPVSLFFTILTISPVLLVVSRRIKKGNFCLFVVTILVASKEGGSPPRAQCASFEYFINSTYTHTHIRSRAISLESIALASSTKENPPIHSCYAAYATTRALHTHPRIGDNDNNSDDSEQKYCLYGAHSHSGSIPSRSFLTARQIEGVSLYVLAFRATTTASVYRTGLAREIKYVDILQRYTYATGLGVRKSTNVRAKEKISSRECSSRCRNSGSIFPEGASDEQLAQQVRNIVRLRGKIDWASQESRHDFLRQLDPITRYWQITSPPNLRPIFEPGEIDRLLVDCLSCDYGAHIRLGAEGFIDFVSRSGYRDRPELDADGQPPALTRTTAVHEAARLQRHEHVDNLLIIYDNYKANYADETGFTHFHAACAAESVSVVVQFIRHGVDLNVVWPRTGETGLHLALAGRRDIAWNWLLEAGADPRIANNEGLTALQIIARRSFDDARLQAMFGNPRRGFYRRWALDCFVELTQNLLTSVTCENVLSNMDPKDQWSICVAVTRAQAEAQPAGAAAAPAAAPAPDAAAAVRRVVETSFSYVNATRGAQDKISSPCSCKRIIFDSPRACGSSLQYTRDELYIPVYMDSGAHRRTMRIISRIILYTQSYNMTKF</sequence>
<dbReference type="SMART" id="SM00248">
    <property type="entry name" value="ANK"/>
    <property type="match status" value="2"/>
</dbReference>
<dbReference type="Pfam" id="PF12796">
    <property type="entry name" value="Ank_2"/>
    <property type="match status" value="1"/>
</dbReference>
<dbReference type="EMBL" id="CADCXV010000025">
    <property type="protein sequence ID" value="CAB0027919.1"/>
    <property type="molecule type" value="Genomic_DNA"/>
</dbReference>
<evidence type="ECO:0000256" key="1">
    <source>
        <dbReference type="ARBA" id="ARBA00022737"/>
    </source>
</evidence>
<evidence type="ECO:0000313" key="4">
    <source>
        <dbReference type="EMBL" id="CAB0027919.1"/>
    </source>
</evidence>
<evidence type="ECO:0000256" key="2">
    <source>
        <dbReference type="ARBA" id="ARBA00023043"/>
    </source>
</evidence>
<dbReference type="PROSITE" id="PS50088">
    <property type="entry name" value="ANK_REPEAT"/>
    <property type="match status" value="1"/>
</dbReference>
<feature type="repeat" description="ANK" evidence="3">
    <location>
        <begin position="421"/>
        <end position="453"/>
    </location>
</feature>
<dbReference type="Gene3D" id="1.25.40.20">
    <property type="entry name" value="Ankyrin repeat-containing domain"/>
    <property type="match status" value="1"/>
</dbReference>
<keyword evidence="5" id="KW-1185">Reference proteome</keyword>
<proteinExistence type="predicted"/>
<dbReference type="InterPro" id="IPR036770">
    <property type="entry name" value="Ankyrin_rpt-contain_sf"/>
</dbReference>
<keyword evidence="2 3" id="KW-0040">ANK repeat</keyword>
<protein>
    <submittedName>
        <fullName evidence="4">Uncharacterized protein</fullName>
    </submittedName>
</protein>
<dbReference type="PANTHER" id="PTHR24198:SF165">
    <property type="entry name" value="ANKYRIN REPEAT-CONTAINING PROTEIN-RELATED"/>
    <property type="match status" value="1"/>
</dbReference>
<keyword evidence="1" id="KW-0677">Repeat</keyword>
<organism evidence="4 5">
    <name type="scientific">Trichogramma brassicae</name>
    <dbReference type="NCBI Taxonomy" id="86971"/>
    <lineage>
        <taxon>Eukaryota</taxon>
        <taxon>Metazoa</taxon>
        <taxon>Ecdysozoa</taxon>
        <taxon>Arthropoda</taxon>
        <taxon>Hexapoda</taxon>
        <taxon>Insecta</taxon>
        <taxon>Pterygota</taxon>
        <taxon>Neoptera</taxon>
        <taxon>Endopterygota</taxon>
        <taxon>Hymenoptera</taxon>
        <taxon>Apocrita</taxon>
        <taxon>Proctotrupomorpha</taxon>
        <taxon>Chalcidoidea</taxon>
        <taxon>Trichogrammatidae</taxon>
        <taxon>Trichogramma</taxon>
    </lineage>
</organism>
<evidence type="ECO:0000256" key="3">
    <source>
        <dbReference type="PROSITE-ProRule" id="PRU00023"/>
    </source>
</evidence>
<evidence type="ECO:0000313" key="5">
    <source>
        <dbReference type="Proteomes" id="UP000479190"/>
    </source>
</evidence>